<dbReference type="PROSITE" id="PS51725">
    <property type="entry name" value="ABM"/>
    <property type="match status" value="1"/>
</dbReference>
<dbReference type="STRING" id="1465490.SAMN05444277_11862"/>
<dbReference type="SUPFAM" id="SSF54909">
    <property type="entry name" value="Dimeric alpha+beta barrel"/>
    <property type="match status" value="1"/>
</dbReference>
<proteinExistence type="predicted"/>
<accession>A0A1I5ZAS7</accession>
<evidence type="ECO:0000259" key="1">
    <source>
        <dbReference type="PROSITE" id="PS51725"/>
    </source>
</evidence>
<organism evidence="2 3">
    <name type="scientific">Parafilimonas terrae</name>
    <dbReference type="NCBI Taxonomy" id="1465490"/>
    <lineage>
        <taxon>Bacteria</taxon>
        <taxon>Pseudomonadati</taxon>
        <taxon>Bacteroidota</taxon>
        <taxon>Chitinophagia</taxon>
        <taxon>Chitinophagales</taxon>
        <taxon>Chitinophagaceae</taxon>
        <taxon>Parafilimonas</taxon>
    </lineage>
</organism>
<keyword evidence="3" id="KW-1185">Reference proteome</keyword>
<feature type="domain" description="ABM" evidence="1">
    <location>
        <begin position="2"/>
        <end position="94"/>
    </location>
</feature>
<name>A0A1I5ZAS7_9BACT</name>
<dbReference type="EMBL" id="FOXQ01000018">
    <property type="protein sequence ID" value="SFQ53574.1"/>
    <property type="molecule type" value="Genomic_DNA"/>
</dbReference>
<sequence>MIVRLWHGKTSTENAEAYMNYIMQTGVKDYRATPGNLNAQVWQKQEGDITHIWTVSWWVNIESIRAFAGKDYEKAKYYKEDKKYLLELEPTVQHYECFGEIR</sequence>
<gene>
    <name evidence="2" type="ORF">SAMN05444277_11862</name>
</gene>
<evidence type="ECO:0000313" key="3">
    <source>
        <dbReference type="Proteomes" id="UP000199031"/>
    </source>
</evidence>
<dbReference type="AlphaFoldDB" id="A0A1I5ZAS7"/>
<dbReference type="RefSeq" id="WP_090662991.1">
    <property type="nucleotide sequence ID" value="NZ_FOXQ01000018.1"/>
</dbReference>
<dbReference type="InterPro" id="IPR007138">
    <property type="entry name" value="ABM_dom"/>
</dbReference>
<dbReference type="Proteomes" id="UP000199031">
    <property type="component" value="Unassembled WGS sequence"/>
</dbReference>
<evidence type="ECO:0000313" key="2">
    <source>
        <dbReference type="EMBL" id="SFQ53574.1"/>
    </source>
</evidence>
<dbReference type="InterPro" id="IPR011008">
    <property type="entry name" value="Dimeric_a/b-barrel"/>
</dbReference>
<dbReference type="OrthoDB" id="165208at2"/>
<protein>
    <recommendedName>
        <fullName evidence="1">ABM domain-containing protein</fullName>
    </recommendedName>
</protein>
<reference evidence="2 3" key="1">
    <citation type="submission" date="2016-10" db="EMBL/GenBank/DDBJ databases">
        <authorList>
            <person name="de Groot N.N."/>
        </authorList>
    </citation>
    <scope>NUCLEOTIDE SEQUENCE [LARGE SCALE GENOMIC DNA]</scope>
    <source>
        <strain evidence="2 3">DSM 28286</strain>
    </source>
</reference>